<reference evidence="1" key="1">
    <citation type="journal article" date="2015" name="Nature">
        <title>Complex archaea that bridge the gap between prokaryotes and eukaryotes.</title>
        <authorList>
            <person name="Spang A."/>
            <person name="Saw J.H."/>
            <person name="Jorgensen S.L."/>
            <person name="Zaremba-Niedzwiedzka K."/>
            <person name="Martijn J."/>
            <person name="Lind A.E."/>
            <person name="van Eijk R."/>
            <person name="Schleper C."/>
            <person name="Guy L."/>
            <person name="Ettema T.J."/>
        </authorList>
    </citation>
    <scope>NUCLEOTIDE SEQUENCE</scope>
</reference>
<accession>A0A0F9CJL6</accession>
<gene>
    <name evidence="1" type="ORF">LCGC14_2393220</name>
</gene>
<name>A0A0F9CJL6_9ZZZZ</name>
<dbReference type="EMBL" id="LAZR01035761">
    <property type="protein sequence ID" value="KKL26647.1"/>
    <property type="molecule type" value="Genomic_DNA"/>
</dbReference>
<dbReference type="AlphaFoldDB" id="A0A0F9CJL6"/>
<protein>
    <submittedName>
        <fullName evidence="1">Uncharacterized protein</fullName>
    </submittedName>
</protein>
<proteinExistence type="predicted"/>
<sequence length="106" mass="11698">MENVPSDDEMKKLEEDLKALGAVDTGGYGSPQEVKKDTIFKFFQEILDSLDSRKTGNLDKGELGITVMSVRGYLDVALYAEAEKLDKVSEYLAQKAEVILSTSMSN</sequence>
<evidence type="ECO:0000313" key="1">
    <source>
        <dbReference type="EMBL" id="KKL26647.1"/>
    </source>
</evidence>
<organism evidence="1">
    <name type="scientific">marine sediment metagenome</name>
    <dbReference type="NCBI Taxonomy" id="412755"/>
    <lineage>
        <taxon>unclassified sequences</taxon>
        <taxon>metagenomes</taxon>
        <taxon>ecological metagenomes</taxon>
    </lineage>
</organism>
<comment type="caution">
    <text evidence="1">The sequence shown here is derived from an EMBL/GenBank/DDBJ whole genome shotgun (WGS) entry which is preliminary data.</text>
</comment>